<feature type="chain" id="PRO_5002300501" description="Peptidase S8/S53 domain-containing protein" evidence="1">
    <location>
        <begin position="20"/>
        <end position="687"/>
    </location>
</feature>
<keyword evidence="1" id="KW-0732">Signal</keyword>
<name>A0A0D5ZK32_9BACT</name>
<gene>
    <name evidence="3" type="ORF">VO56_01915</name>
</gene>
<evidence type="ECO:0000313" key="3">
    <source>
        <dbReference type="EMBL" id="AKA50000.1"/>
    </source>
</evidence>
<dbReference type="HOGENOM" id="CLU_400530_0_0_14"/>
<protein>
    <recommendedName>
        <fullName evidence="2">Peptidase S8/S53 domain-containing protein</fullName>
    </recommendedName>
</protein>
<dbReference type="GO" id="GO:0004252">
    <property type="term" value="F:serine-type endopeptidase activity"/>
    <property type="evidence" value="ECO:0007669"/>
    <property type="project" value="InterPro"/>
</dbReference>
<evidence type="ECO:0000259" key="2">
    <source>
        <dbReference type="Pfam" id="PF00082"/>
    </source>
</evidence>
<dbReference type="GO" id="GO:0006508">
    <property type="term" value="P:proteolysis"/>
    <property type="evidence" value="ECO:0007669"/>
    <property type="project" value="InterPro"/>
</dbReference>
<dbReference type="InterPro" id="IPR000209">
    <property type="entry name" value="Peptidase_S8/S53_dom"/>
</dbReference>
<dbReference type="Proteomes" id="UP000032722">
    <property type="component" value="Chromosome"/>
</dbReference>
<dbReference type="Gene3D" id="3.40.50.200">
    <property type="entry name" value="Peptidase S8/S53 domain"/>
    <property type="match status" value="1"/>
</dbReference>
<dbReference type="Pfam" id="PF00082">
    <property type="entry name" value="Peptidase_S8"/>
    <property type="match status" value="1"/>
</dbReference>
<dbReference type="KEGG" id="mgb:VO56_01915"/>
<dbReference type="EMBL" id="CP011021">
    <property type="protein sequence ID" value="AKA50000.1"/>
    <property type="molecule type" value="Genomic_DNA"/>
</dbReference>
<accession>A0A0D5ZK32</accession>
<sequence>MKKKWKFGFLSCIFNLALAPVAISTSPSPSIQASEKEDSVAPFLNDLNGNNKILVLELKYQIPNFKNFDQYSLFVKEKNNFYLKEIQKLNLSGISLEINPIFPEIWANFDSESEYKNSNFYIQKLQNLFFIKNMKLPYKNLLKNDWFPPYLFDTHIEWVKKYRTDKNYFSEQLKMVKNIEFPYFEKKVYKMHKMEDDGYGIDFPSYLRNSRPKTIETKPADFKEKPNFKIGVLEVNNVFYKKDFASNKNDEFKIIKTNYFKPSEDSYFNKNIKTRNWFIDDEERKQQFDFSENKNDTHSENVTSIIQNTLSNYNNVKLVYANFGDFLEDDNSHSIRKSNGDNKITNKEWSFTGTAYKEWFKSMEYLLNNDVKIINHSYSSRHNSFDFYSGQEEFLDYIAYNFGVVNVFASNNNAKKERVIAPGNFFDNNYKNSANSLFIGSINKNSAWSNFSGFKNNYKLPHQLVPLVLAPGENYNFSFLKNNFETNARGTSYSAPLVASLLGKLFSENSKLLNDKNISKLFSLIALSAYKLNKSGFDKEGFGLFNFAKMYGLSDKVIDLKNLERISNKNVTDKIFVENDKKIRFSLAFLKTVGVNKNKFEYVHDWRKNYENEYLQYITEFKIPKIYIEKLVNGKWIKIKDINFEVSEYVKLDDVSIDGNGYIRFVFENMDSQVKGSLVYESVEKRV</sequence>
<dbReference type="PATRIC" id="fig|29556.3.peg.387"/>
<feature type="signal peptide" evidence="1">
    <location>
        <begin position="1"/>
        <end position="19"/>
    </location>
</feature>
<proteinExistence type="predicted"/>
<feature type="domain" description="Peptidase S8/S53" evidence="2">
    <location>
        <begin position="289"/>
        <end position="518"/>
    </location>
</feature>
<evidence type="ECO:0000313" key="4">
    <source>
        <dbReference type="Proteomes" id="UP000032722"/>
    </source>
</evidence>
<evidence type="ECO:0000256" key="1">
    <source>
        <dbReference type="SAM" id="SignalP"/>
    </source>
</evidence>
<dbReference type="SUPFAM" id="SSF52743">
    <property type="entry name" value="Subtilisin-like"/>
    <property type="match status" value="1"/>
</dbReference>
<dbReference type="AlphaFoldDB" id="A0A0D5ZK32"/>
<dbReference type="InterPro" id="IPR036852">
    <property type="entry name" value="Peptidase_S8/S53_dom_sf"/>
</dbReference>
<reference evidence="3 4" key="1">
    <citation type="journal article" date="2015" name="Genome Announc.">
        <title>Complete Genome Sequence of Mycoplasma meleagridis, a Possible Emerging Pathogen in Chickens.</title>
        <authorList>
            <person name="Abolnik C."/>
        </authorList>
    </citation>
    <scope>NUCLEOTIDE SEQUENCE [LARGE SCALE GENOMIC DNA]</scope>
    <source>
        <strain evidence="3 4">B2096 8B</strain>
    </source>
</reference>
<organism evidence="4">
    <name type="scientific">Mycoplasmopsis gallinacea</name>
    <dbReference type="NCBI Taxonomy" id="29556"/>
    <lineage>
        <taxon>Bacteria</taxon>
        <taxon>Bacillati</taxon>
        <taxon>Mycoplasmatota</taxon>
        <taxon>Mycoplasmoidales</taxon>
        <taxon>Metamycoplasmataceae</taxon>
        <taxon>Mycoplasmopsis</taxon>
    </lineage>
</organism>